<dbReference type="STRING" id="1157490.EL26_06235"/>
<sequence>MLTCFSCAVDNLIEDEGWRQMASEDVLRILAHRAPFLFVESVVELVPGERATAKSHVPSVDLQALGAGLLPSVPLWYAVEFLAQTGALAVLSAASVGERTLMTGLDDFTLFEAGNVDEPLYAEVALLGERRGIGKRQGTVWQGTRKLAEGLVWYARVR</sequence>
<reference evidence="1 2" key="1">
    <citation type="journal article" date="2013" name="Int. J. Syst. Evol. Microbiol.">
        <title>Tumebacillus flagellatus sp. nov., an alpha-amylase/pullulanase-producing bacterium isolated from cassava wastewater.</title>
        <authorList>
            <person name="Wang Q."/>
            <person name="Xie N."/>
            <person name="Qin Y."/>
            <person name="Shen N."/>
            <person name="Zhu J."/>
            <person name="Mi H."/>
            <person name="Huang R."/>
        </authorList>
    </citation>
    <scope>NUCLEOTIDE SEQUENCE [LARGE SCALE GENOMIC DNA]</scope>
    <source>
        <strain evidence="1 2">GST4</strain>
    </source>
</reference>
<dbReference type="SUPFAM" id="SSF54637">
    <property type="entry name" value="Thioesterase/thiol ester dehydrase-isomerase"/>
    <property type="match status" value="1"/>
</dbReference>
<protein>
    <recommendedName>
        <fullName evidence="3">3-hydroxyacyl-ACP dehydratase</fullName>
    </recommendedName>
</protein>
<comment type="caution">
    <text evidence="1">The sequence shown here is derived from an EMBL/GenBank/DDBJ whole genome shotgun (WGS) entry which is preliminary data.</text>
</comment>
<organism evidence="1 2">
    <name type="scientific">Tumebacillus flagellatus</name>
    <dbReference type="NCBI Taxonomy" id="1157490"/>
    <lineage>
        <taxon>Bacteria</taxon>
        <taxon>Bacillati</taxon>
        <taxon>Bacillota</taxon>
        <taxon>Bacilli</taxon>
        <taxon>Bacillales</taxon>
        <taxon>Alicyclobacillaceae</taxon>
        <taxon>Tumebacillus</taxon>
    </lineage>
</organism>
<keyword evidence="2" id="KW-1185">Reference proteome</keyword>
<dbReference type="InterPro" id="IPR029069">
    <property type="entry name" value="HotDog_dom_sf"/>
</dbReference>
<dbReference type="Gene3D" id="3.10.129.10">
    <property type="entry name" value="Hotdog Thioesterase"/>
    <property type="match status" value="1"/>
</dbReference>
<evidence type="ECO:0008006" key="3">
    <source>
        <dbReference type="Google" id="ProtNLM"/>
    </source>
</evidence>
<name>A0A074LVK1_9BACL</name>
<evidence type="ECO:0000313" key="2">
    <source>
        <dbReference type="Proteomes" id="UP000027931"/>
    </source>
</evidence>
<dbReference type="AlphaFoldDB" id="A0A074LVK1"/>
<accession>A0A074LVK1</accession>
<dbReference type="Proteomes" id="UP000027931">
    <property type="component" value="Unassembled WGS sequence"/>
</dbReference>
<dbReference type="EMBL" id="JMIR01000006">
    <property type="protein sequence ID" value="KEO84058.1"/>
    <property type="molecule type" value="Genomic_DNA"/>
</dbReference>
<dbReference type="eggNOG" id="COG0764">
    <property type="taxonomic scope" value="Bacteria"/>
</dbReference>
<proteinExistence type="predicted"/>
<gene>
    <name evidence="1" type="ORF">EL26_06235</name>
</gene>
<evidence type="ECO:0000313" key="1">
    <source>
        <dbReference type="EMBL" id="KEO84058.1"/>
    </source>
</evidence>